<dbReference type="EMBL" id="PDCK01000044">
    <property type="protein sequence ID" value="PRQ23638.1"/>
    <property type="molecule type" value="Genomic_DNA"/>
</dbReference>
<dbReference type="Gramene" id="PRQ23638">
    <property type="protein sequence ID" value="PRQ23638"/>
    <property type="gene ID" value="RchiOBHm_Chr6g0263581"/>
</dbReference>
<evidence type="ECO:0000313" key="2">
    <source>
        <dbReference type="EMBL" id="PRQ23638.1"/>
    </source>
</evidence>
<protein>
    <submittedName>
        <fullName evidence="2">Uncharacterized protein</fullName>
    </submittedName>
</protein>
<reference evidence="2 3" key="1">
    <citation type="journal article" date="2018" name="Nat. Genet.">
        <title>The Rosa genome provides new insights in the design of modern roses.</title>
        <authorList>
            <person name="Bendahmane M."/>
        </authorList>
    </citation>
    <scope>NUCLEOTIDE SEQUENCE [LARGE SCALE GENOMIC DNA]</scope>
    <source>
        <strain evidence="3">cv. Old Blush</strain>
    </source>
</reference>
<evidence type="ECO:0000256" key="1">
    <source>
        <dbReference type="SAM" id="SignalP"/>
    </source>
</evidence>
<comment type="caution">
    <text evidence="2">The sequence shown here is derived from an EMBL/GenBank/DDBJ whole genome shotgun (WGS) entry which is preliminary data.</text>
</comment>
<proteinExistence type="predicted"/>
<dbReference type="Proteomes" id="UP000238479">
    <property type="component" value="Chromosome 6"/>
</dbReference>
<feature type="signal peptide" evidence="1">
    <location>
        <begin position="1"/>
        <end position="17"/>
    </location>
</feature>
<gene>
    <name evidence="2" type="ORF">RchiOBHm_Chr6g0263581</name>
</gene>
<accession>A0A2P6PNY8</accession>
<evidence type="ECO:0000313" key="3">
    <source>
        <dbReference type="Proteomes" id="UP000238479"/>
    </source>
</evidence>
<dbReference type="AlphaFoldDB" id="A0A2P6PNY8"/>
<name>A0A2P6PNY8_ROSCH</name>
<keyword evidence="3" id="KW-1185">Reference proteome</keyword>
<feature type="chain" id="PRO_5015151430" evidence="1">
    <location>
        <begin position="18"/>
        <end position="54"/>
    </location>
</feature>
<sequence length="54" mass="6350">MVSLIWYMMMMMTVCEKEVCLLCAGSGCVRFESEREWLEQRKLCLFSILGFLCT</sequence>
<organism evidence="2 3">
    <name type="scientific">Rosa chinensis</name>
    <name type="common">China rose</name>
    <dbReference type="NCBI Taxonomy" id="74649"/>
    <lineage>
        <taxon>Eukaryota</taxon>
        <taxon>Viridiplantae</taxon>
        <taxon>Streptophyta</taxon>
        <taxon>Embryophyta</taxon>
        <taxon>Tracheophyta</taxon>
        <taxon>Spermatophyta</taxon>
        <taxon>Magnoliopsida</taxon>
        <taxon>eudicotyledons</taxon>
        <taxon>Gunneridae</taxon>
        <taxon>Pentapetalae</taxon>
        <taxon>rosids</taxon>
        <taxon>fabids</taxon>
        <taxon>Rosales</taxon>
        <taxon>Rosaceae</taxon>
        <taxon>Rosoideae</taxon>
        <taxon>Rosoideae incertae sedis</taxon>
        <taxon>Rosa</taxon>
    </lineage>
</organism>
<keyword evidence="1" id="KW-0732">Signal</keyword>